<accession>A0ABM1TRJ8</accession>
<keyword evidence="2" id="KW-0646">Protease inhibitor</keyword>
<dbReference type="PANTHER" id="PTHR11461:SF211">
    <property type="entry name" value="GH10112P-RELATED"/>
    <property type="match status" value="1"/>
</dbReference>
<dbReference type="Gene3D" id="3.30.497.10">
    <property type="entry name" value="Antithrombin, subunit I, domain 2"/>
    <property type="match status" value="1"/>
</dbReference>
<dbReference type="InterPro" id="IPR023796">
    <property type="entry name" value="Serpin_dom"/>
</dbReference>
<dbReference type="InterPro" id="IPR023795">
    <property type="entry name" value="Serpin_CS"/>
</dbReference>
<dbReference type="SMART" id="SM00093">
    <property type="entry name" value="SERPIN"/>
    <property type="match status" value="1"/>
</dbReference>
<gene>
    <name evidence="7" type="primary">LOC106474486</name>
</gene>
<proteinExistence type="inferred from homology"/>
<evidence type="ECO:0000313" key="7">
    <source>
        <dbReference type="RefSeq" id="XP_022258504.1"/>
    </source>
</evidence>
<dbReference type="PANTHER" id="PTHR11461">
    <property type="entry name" value="SERINE PROTEASE INHIBITOR, SERPIN"/>
    <property type="match status" value="1"/>
</dbReference>
<dbReference type="InterPro" id="IPR042185">
    <property type="entry name" value="Serpin_sf_2"/>
</dbReference>
<name>A0ABM1TRJ8_LIMPO</name>
<protein>
    <submittedName>
        <fullName evidence="7">Leukocyte elastase inhibitor A-like</fullName>
    </submittedName>
</protein>
<comment type="similarity">
    <text evidence="1 4">Belongs to the serpin family.</text>
</comment>
<evidence type="ECO:0000259" key="5">
    <source>
        <dbReference type="SMART" id="SM00093"/>
    </source>
</evidence>
<dbReference type="RefSeq" id="XP_022258504.1">
    <property type="nucleotide sequence ID" value="XM_022402796.1"/>
</dbReference>
<evidence type="ECO:0000256" key="2">
    <source>
        <dbReference type="ARBA" id="ARBA00022690"/>
    </source>
</evidence>
<dbReference type="Proteomes" id="UP000694941">
    <property type="component" value="Unplaced"/>
</dbReference>
<sequence>MLYLGSIGPQSQLIGKKLGFEGTDFGGRDIHETFKELDLFLADNSLDIANGLFAQKGLEILESYKTNFARHYGGKSEEVDFSGHLVEATNYINQWVSKKTRNKITELFSGNDLGGAIMVVLNAIYFKENWASKFKLTDTNPATFTNQNGKKVTVPLMTQKNYFLYGFNSELKVHVVDMLYAGNNTGMLLVLPEENGDLSSVERQLNPELLDHLAGELKSTVIHLSLPRFELSLKYESPKLNGALNAIGLGGFFSLDYSGISKENPTLTDIVHEAVVEVNEEGTEAAAVSGAVLRSLKIVTANRPFLFFIRDRRTGLVMFMGRVNNMSPA</sequence>
<dbReference type="InterPro" id="IPR000215">
    <property type="entry name" value="Serpin_fam"/>
</dbReference>
<reference evidence="7" key="1">
    <citation type="submission" date="2025-08" db="UniProtKB">
        <authorList>
            <consortium name="RefSeq"/>
        </authorList>
    </citation>
    <scope>IDENTIFICATION</scope>
    <source>
        <tissue evidence="7">Muscle</tissue>
    </source>
</reference>
<dbReference type="PROSITE" id="PS00284">
    <property type="entry name" value="SERPIN"/>
    <property type="match status" value="1"/>
</dbReference>
<organism evidence="6 7">
    <name type="scientific">Limulus polyphemus</name>
    <name type="common">Atlantic horseshoe crab</name>
    <dbReference type="NCBI Taxonomy" id="6850"/>
    <lineage>
        <taxon>Eukaryota</taxon>
        <taxon>Metazoa</taxon>
        <taxon>Ecdysozoa</taxon>
        <taxon>Arthropoda</taxon>
        <taxon>Chelicerata</taxon>
        <taxon>Merostomata</taxon>
        <taxon>Xiphosura</taxon>
        <taxon>Limulidae</taxon>
        <taxon>Limulus</taxon>
    </lineage>
</organism>
<feature type="domain" description="Serpin" evidence="5">
    <location>
        <begin position="1"/>
        <end position="326"/>
    </location>
</feature>
<dbReference type="Pfam" id="PF00079">
    <property type="entry name" value="Serpin"/>
    <property type="match status" value="1"/>
</dbReference>
<evidence type="ECO:0000256" key="3">
    <source>
        <dbReference type="ARBA" id="ARBA00022900"/>
    </source>
</evidence>
<evidence type="ECO:0000256" key="4">
    <source>
        <dbReference type="RuleBase" id="RU000411"/>
    </source>
</evidence>
<evidence type="ECO:0000313" key="6">
    <source>
        <dbReference type="Proteomes" id="UP000694941"/>
    </source>
</evidence>
<keyword evidence="3" id="KW-0722">Serine protease inhibitor</keyword>
<evidence type="ECO:0000256" key="1">
    <source>
        <dbReference type="ARBA" id="ARBA00009500"/>
    </source>
</evidence>
<dbReference type="Gene3D" id="2.30.39.10">
    <property type="entry name" value="Alpha-1-antitrypsin, domain 1"/>
    <property type="match status" value="1"/>
</dbReference>
<dbReference type="InterPro" id="IPR036186">
    <property type="entry name" value="Serpin_sf"/>
</dbReference>
<keyword evidence="6" id="KW-1185">Reference proteome</keyword>
<dbReference type="GeneID" id="106474486"/>
<dbReference type="InterPro" id="IPR042178">
    <property type="entry name" value="Serpin_sf_1"/>
</dbReference>
<dbReference type="SUPFAM" id="SSF56574">
    <property type="entry name" value="Serpins"/>
    <property type="match status" value="1"/>
</dbReference>